<evidence type="ECO:0000256" key="5">
    <source>
        <dbReference type="ARBA" id="ARBA00023136"/>
    </source>
</evidence>
<evidence type="ECO:0000256" key="7">
    <source>
        <dbReference type="SAM" id="Phobius"/>
    </source>
</evidence>
<protein>
    <recommendedName>
        <fullName evidence="11">Solute carrier family 39 member 8</fullName>
    </recommendedName>
</protein>
<dbReference type="AlphaFoldDB" id="A0A8S3Z0W1"/>
<evidence type="ECO:0000313" key="9">
    <source>
        <dbReference type="EMBL" id="CAG5122038.1"/>
    </source>
</evidence>
<feature type="region of interest" description="Disordered" evidence="6">
    <location>
        <begin position="273"/>
        <end position="295"/>
    </location>
</feature>
<feature type="chain" id="PRO_5035882732" description="Solute carrier family 39 member 8" evidence="8">
    <location>
        <begin position="23"/>
        <end position="466"/>
    </location>
</feature>
<dbReference type="InterPro" id="IPR003689">
    <property type="entry name" value="ZIP"/>
</dbReference>
<organism evidence="9 10">
    <name type="scientific">Candidula unifasciata</name>
    <dbReference type="NCBI Taxonomy" id="100452"/>
    <lineage>
        <taxon>Eukaryota</taxon>
        <taxon>Metazoa</taxon>
        <taxon>Spiralia</taxon>
        <taxon>Lophotrochozoa</taxon>
        <taxon>Mollusca</taxon>
        <taxon>Gastropoda</taxon>
        <taxon>Heterobranchia</taxon>
        <taxon>Euthyneura</taxon>
        <taxon>Panpulmonata</taxon>
        <taxon>Eupulmonata</taxon>
        <taxon>Stylommatophora</taxon>
        <taxon>Helicina</taxon>
        <taxon>Helicoidea</taxon>
        <taxon>Geomitridae</taxon>
        <taxon>Candidula</taxon>
    </lineage>
</organism>
<evidence type="ECO:0000256" key="3">
    <source>
        <dbReference type="ARBA" id="ARBA00022692"/>
    </source>
</evidence>
<sequence length="466" mass="50605">MLNSGLSLRLLVWLYVTGVVSASVFSNNSDQSQVLEATEGLIQRYAARAYDTSQGLTAEEFTNFLVSATGHTRSHIETVLGTCQDAVNCTKLTQCPGIEEVFLAFTQDTQLKAEGLIHALPVIFNTLTSENCSDPHIHNNTSGLRHRKPTVGQAWGYSIGFTSIVIVISNIGACLGPIMDKRYFKRILQFLVAMGAGSLASTGLLVLIPEAFDIVAFEELQGYVWKSTVAIFSLYVFFCSERILKIFLSKRRKLKQNISLTVEEPSKNGFEDLSLTPLNKNKKEDSHGHSHLSADDDHADRKTLAWMVMAGDVLHNFVDGLSIGAAFTEDIALGISISLAVVCEELPHELADIAILLHSGLSMKKSLFINFLSACVIYLGVILGVMLSSMITEANKWIFAMAGGLFLYVPLVDMLPDMSSHLDKLIAVGSKEARVIAALHACGLVIGTGIIVIIVNVSGYIAAAFT</sequence>
<dbReference type="EMBL" id="CAJHNH020001220">
    <property type="protein sequence ID" value="CAG5122038.1"/>
    <property type="molecule type" value="Genomic_DNA"/>
</dbReference>
<evidence type="ECO:0000256" key="8">
    <source>
        <dbReference type="SAM" id="SignalP"/>
    </source>
</evidence>
<keyword evidence="10" id="KW-1185">Reference proteome</keyword>
<dbReference type="Proteomes" id="UP000678393">
    <property type="component" value="Unassembled WGS sequence"/>
</dbReference>
<keyword evidence="8" id="KW-0732">Signal</keyword>
<evidence type="ECO:0000256" key="2">
    <source>
        <dbReference type="ARBA" id="ARBA00006939"/>
    </source>
</evidence>
<keyword evidence="5 7" id="KW-0472">Membrane</keyword>
<comment type="similarity">
    <text evidence="2">Belongs to the ZIP transporter (TC 2.A.5) family.</text>
</comment>
<dbReference type="PANTHER" id="PTHR12191">
    <property type="entry name" value="SOLUTE CARRIER FAMILY 39"/>
    <property type="match status" value="1"/>
</dbReference>
<comment type="subcellular location">
    <subcellularLocation>
        <location evidence="1">Membrane</location>
        <topology evidence="1">Multi-pass membrane protein</topology>
    </subcellularLocation>
</comment>
<feature type="transmembrane region" description="Helical" evidence="7">
    <location>
        <begin position="367"/>
        <end position="391"/>
    </location>
</feature>
<dbReference type="GO" id="GO:0005886">
    <property type="term" value="C:plasma membrane"/>
    <property type="evidence" value="ECO:0007669"/>
    <property type="project" value="TreeGrafter"/>
</dbReference>
<comment type="caution">
    <text evidence="9">The sequence shown here is derived from an EMBL/GenBank/DDBJ whole genome shotgun (WGS) entry which is preliminary data.</text>
</comment>
<keyword evidence="3 7" id="KW-0812">Transmembrane</keyword>
<feature type="transmembrane region" description="Helical" evidence="7">
    <location>
        <begin position="436"/>
        <end position="463"/>
    </location>
</feature>
<dbReference type="GO" id="GO:0005385">
    <property type="term" value="F:zinc ion transmembrane transporter activity"/>
    <property type="evidence" value="ECO:0007669"/>
    <property type="project" value="TreeGrafter"/>
</dbReference>
<dbReference type="GO" id="GO:0071578">
    <property type="term" value="P:zinc ion import across plasma membrane"/>
    <property type="evidence" value="ECO:0007669"/>
    <property type="project" value="TreeGrafter"/>
</dbReference>
<evidence type="ECO:0000256" key="4">
    <source>
        <dbReference type="ARBA" id="ARBA00022989"/>
    </source>
</evidence>
<feature type="transmembrane region" description="Helical" evidence="7">
    <location>
        <begin position="187"/>
        <end position="208"/>
    </location>
</feature>
<feature type="transmembrane region" description="Helical" evidence="7">
    <location>
        <begin position="154"/>
        <end position="175"/>
    </location>
</feature>
<evidence type="ECO:0000313" key="10">
    <source>
        <dbReference type="Proteomes" id="UP000678393"/>
    </source>
</evidence>
<evidence type="ECO:0000256" key="6">
    <source>
        <dbReference type="SAM" id="MobiDB-lite"/>
    </source>
</evidence>
<evidence type="ECO:0008006" key="11">
    <source>
        <dbReference type="Google" id="ProtNLM"/>
    </source>
</evidence>
<feature type="compositionally biased region" description="Basic and acidic residues" evidence="6">
    <location>
        <begin position="281"/>
        <end position="295"/>
    </location>
</feature>
<dbReference type="OrthoDB" id="200954at2759"/>
<proteinExistence type="inferred from homology"/>
<dbReference type="PANTHER" id="PTHR12191:SF37">
    <property type="entry name" value="ZINC TRANSPORTER FOI"/>
    <property type="match status" value="1"/>
</dbReference>
<feature type="signal peptide" evidence="8">
    <location>
        <begin position="1"/>
        <end position="22"/>
    </location>
</feature>
<feature type="transmembrane region" description="Helical" evidence="7">
    <location>
        <begin position="397"/>
        <end position="415"/>
    </location>
</feature>
<dbReference type="Pfam" id="PF02535">
    <property type="entry name" value="Zip"/>
    <property type="match status" value="1"/>
</dbReference>
<dbReference type="InterPro" id="IPR050799">
    <property type="entry name" value="ZIP_Transporter"/>
</dbReference>
<gene>
    <name evidence="9" type="ORF">CUNI_LOCUS7596</name>
</gene>
<reference evidence="9" key="1">
    <citation type="submission" date="2021-04" db="EMBL/GenBank/DDBJ databases">
        <authorList>
            <consortium name="Molecular Ecology Group"/>
        </authorList>
    </citation>
    <scope>NUCLEOTIDE SEQUENCE</scope>
</reference>
<name>A0A8S3Z0W1_9EUPU</name>
<evidence type="ECO:0000256" key="1">
    <source>
        <dbReference type="ARBA" id="ARBA00004141"/>
    </source>
</evidence>
<accession>A0A8S3Z0W1</accession>
<dbReference type="GO" id="GO:0140410">
    <property type="term" value="F:monoatomic cation:bicarbonate symporter activity"/>
    <property type="evidence" value="ECO:0007669"/>
    <property type="project" value="TreeGrafter"/>
</dbReference>
<feature type="transmembrane region" description="Helical" evidence="7">
    <location>
        <begin position="228"/>
        <end position="248"/>
    </location>
</feature>
<dbReference type="GO" id="GO:0030003">
    <property type="term" value="P:intracellular monoatomic cation homeostasis"/>
    <property type="evidence" value="ECO:0007669"/>
    <property type="project" value="TreeGrafter"/>
</dbReference>
<keyword evidence="4 7" id="KW-1133">Transmembrane helix</keyword>